<dbReference type="Proteomes" id="UP000823775">
    <property type="component" value="Unassembled WGS sequence"/>
</dbReference>
<protein>
    <submittedName>
        <fullName evidence="1">Uncharacterized protein</fullName>
    </submittedName>
</protein>
<organism evidence="1 2">
    <name type="scientific">Datura stramonium</name>
    <name type="common">Jimsonweed</name>
    <name type="synonym">Common thornapple</name>
    <dbReference type="NCBI Taxonomy" id="4076"/>
    <lineage>
        <taxon>Eukaryota</taxon>
        <taxon>Viridiplantae</taxon>
        <taxon>Streptophyta</taxon>
        <taxon>Embryophyta</taxon>
        <taxon>Tracheophyta</taxon>
        <taxon>Spermatophyta</taxon>
        <taxon>Magnoliopsida</taxon>
        <taxon>eudicotyledons</taxon>
        <taxon>Gunneridae</taxon>
        <taxon>Pentapetalae</taxon>
        <taxon>asterids</taxon>
        <taxon>lamiids</taxon>
        <taxon>Solanales</taxon>
        <taxon>Solanaceae</taxon>
        <taxon>Solanoideae</taxon>
        <taxon>Datureae</taxon>
        <taxon>Datura</taxon>
    </lineage>
</organism>
<sequence>WSTLECDGQIGQVPNPIQFSMYILDLLSQTGNVLVMLNSSSIFRSLGKVIGNHDIA</sequence>
<name>A0ABS8SSL5_DATST</name>
<keyword evidence="2" id="KW-1185">Reference proteome</keyword>
<proteinExistence type="predicted"/>
<reference evidence="1 2" key="1">
    <citation type="journal article" date="2021" name="BMC Genomics">
        <title>Datura genome reveals duplications of psychoactive alkaloid biosynthetic genes and high mutation rate following tissue culture.</title>
        <authorList>
            <person name="Rajewski A."/>
            <person name="Carter-House D."/>
            <person name="Stajich J."/>
            <person name="Litt A."/>
        </authorList>
    </citation>
    <scope>NUCLEOTIDE SEQUENCE [LARGE SCALE GENOMIC DNA]</scope>
    <source>
        <strain evidence="1">AR-01</strain>
    </source>
</reference>
<feature type="non-terminal residue" evidence="1">
    <location>
        <position position="1"/>
    </location>
</feature>
<accession>A0ABS8SSL5</accession>
<evidence type="ECO:0000313" key="2">
    <source>
        <dbReference type="Proteomes" id="UP000823775"/>
    </source>
</evidence>
<dbReference type="EMBL" id="JACEIK010000753">
    <property type="protein sequence ID" value="MCD7461770.1"/>
    <property type="molecule type" value="Genomic_DNA"/>
</dbReference>
<evidence type="ECO:0000313" key="1">
    <source>
        <dbReference type="EMBL" id="MCD7461770.1"/>
    </source>
</evidence>
<gene>
    <name evidence="1" type="ORF">HAX54_047069</name>
</gene>
<comment type="caution">
    <text evidence="1">The sequence shown here is derived from an EMBL/GenBank/DDBJ whole genome shotgun (WGS) entry which is preliminary data.</text>
</comment>